<evidence type="ECO:0000259" key="2">
    <source>
        <dbReference type="Pfam" id="PF01757"/>
    </source>
</evidence>
<dbReference type="InterPro" id="IPR043968">
    <property type="entry name" value="SGNH"/>
</dbReference>
<dbReference type="GO" id="GO:0016747">
    <property type="term" value="F:acyltransferase activity, transferring groups other than amino-acyl groups"/>
    <property type="evidence" value="ECO:0007669"/>
    <property type="project" value="InterPro"/>
</dbReference>
<evidence type="ECO:0000256" key="1">
    <source>
        <dbReference type="SAM" id="Phobius"/>
    </source>
</evidence>
<reference evidence="4 7" key="2">
    <citation type="submission" date="2020-07" db="EMBL/GenBank/DDBJ databases">
        <title>Sequencing the genomes of 1000 actinobacteria strains.</title>
        <authorList>
            <person name="Klenk H.-P."/>
        </authorList>
    </citation>
    <scope>NUCLEOTIDE SEQUENCE [LARGE SCALE GENOMIC DNA]</scope>
    <source>
        <strain evidence="4 7">DSM 23870</strain>
    </source>
</reference>
<gene>
    <name evidence="4" type="ORF">BJ972_001183</name>
    <name evidence="5" type="ORF">ESP50_05255</name>
</gene>
<feature type="transmembrane region" description="Helical" evidence="1">
    <location>
        <begin position="49"/>
        <end position="69"/>
    </location>
</feature>
<dbReference type="OrthoDB" id="3404679at2"/>
<feature type="transmembrane region" description="Helical" evidence="1">
    <location>
        <begin position="163"/>
        <end position="181"/>
    </location>
</feature>
<evidence type="ECO:0000259" key="3">
    <source>
        <dbReference type="Pfam" id="PF19040"/>
    </source>
</evidence>
<feature type="domain" description="SGNH" evidence="3">
    <location>
        <begin position="458"/>
        <end position="683"/>
    </location>
</feature>
<feature type="transmembrane region" description="Helical" evidence="1">
    <location>
        <begin position="268"/>
        <end position="286"/>
    </location>
</feature>
<name>A0A4Q2M5T5_9MICO</name>
<organism evidence="5 6">
    <name type="scientific">Agromyces atrinae</name>
    <dbReference type="NCBI Taxonomy" id="592376"/>
    <lineage>
        <taxon>Bacteria</taxon>
        <taxon>Bacillati</taxon>
        <taxon>Actinomycetota</taxon>
        <taxon>Actinomycetes</taxon>
        <taxon>Micrococcales</taxon>
        <taxon>Microbacteriaceae</taxon>
        <taxon>Agromyces</taxon>
    </lineage>
</organism>
<comment type="caution">
    <text evidence="5">The sequence shown here is derived from an EMBL/GenBank/DDBJ whole genome shotgun (WGS) entry which is preliminary data.</text>
</comment>
<feature type="transmembrane region" description="Helical" evidence="1">
    <location>
        <begin position="245"/>
        <end position="262"/>
    </location>
</feature>
<dbReference type="GO" id="GO:0009103">
    <property type="term" value="P:lipopolysaccharide biosynthetic process"/>
    <property type="evidence" value="ECO:0007669"/>
    <property type="project" value="TreeGrafter"/>
</dbReference>
<keyword evidence="1" id="KW-0472">Membrane</keyword>
<dbReference type="PANTHER" id="PTHR23028">
    <property type="entry name" value="ACETYLTRANSFERASE"/>
    <property type="match status" value="1"/>
</dbReference>
<dbReference type="GO" id="GO:0016020">
    <property type="term" value="C:membrane"/>
    <property type="evidence" value="ECO:0007669"/>
    <property type="project" value="TreeGrafter"/>
</dbReference>
<dbReference type="Proteomes" id="UP000292686">
    <property type="component" value="Unassembled WGS sequence"/>
</dbReference>
<evidence type="ECO:0000313" key="4">
    <source>
        <dbReference type="EMBL" id="NYD66664.1"/>
    </source>
</evidence>
<dbReference type="Pfam" id="PF01757">
    <property type="entry name" value="Acyl_transf_3"/>
    <property type="match status" value="1"/>
</dbReference>
<feature type="transmembrane region" description="Helical" evidence="1">
    <location>
        <begin position="298"/>
        <end position="316"/>
    </location>
</feature>
<proteinExistence type="predicted"/>
<sequence length="693" mass="74341">MTATSLDAPSVSTAPSASGFRPEIQALRALAVMAVLVFHLWPLRLTGGFVGVDVFFVISGYLITSHLLGESTRTGSIRLGRFWARRAKRLLPSSLLVLAVTALAILAFVPAGRWQQFLSEIAASTLYVQNWLLAANSVDYLAATGNIPSPVQHFWTLSVEEQFYVMMPIVMLGACLVATRTRSRTQTAILIALASVTALSFGYSLWITATAAPLSYFSTFSRAWEFGVGALVAFAPALSRGPARHVLTIVGVTAIIASVALFDAQTPFPGAMAAVPVIGTALCIWGGRRTLLERIGSIRPVAFIGAVSYAIYLWHWPLIVLVPYVTGHELTTLEKVAILIASIVVAGASTRFVEDPVRFDRRLLGGQRRPRTVALWSVIGMAVVLSLAIPPMLISSGQASAASAENERLQANAECLGAAVAVTGCDVDEELRDVLLPSAADLLTDDVNRSECWSTRGDGTLRVCPLGPTTGYDKHILAVGDSHNNTLLEAYETIAEELNWRIDVAGRIGCYWTDAELVFSTDELTAECEQWRGEVRQHIAASTDLDAVLVTNARRTPDGEVRPANGESVEQATSDGLIAAWSTLPEDVPVLGLVDNPLMSREVITCVEREGLAAADACTVPRADALPGDAMRTAVEADDNARLIDLTDIHCEPDVCRPVIGNVIVYRDPGHLTATYAATLAPFLGERLVAALD</sequence>
<keyword evidence="5" id="KW-0012">Acyltransferase</keyword>
<evidence type="ECO:0000313" key="7">
    <source>
        <dbReference type="Proteomes" id="UP000581087"/>
    </source>
</evidence>
<accession>A0A4Q2M5T5</accession>
<dbReference type="EMBL" id="JACCBI010000001">
    <property type="protein sequence ID" value="NYD66664.1"/>
    <property type="molecule type" value="Genomic_DNA"/>
</dbReference>
<feature type="domain" description="Acyltransferase 3" evidence="2">
    <location>
        <begin position="23"/>
        <end position="347"/>
    </location>
</feature>
<evidence type="ECO:0000313" key="6">
    <source>
        <dbReference type="Proteomes" id="UP000292686"/>
    </source>
</evidence>
<dbReference type="RefSeq" id="WP_129172903.1">
    <property type="nucleotide sequence ID" value="NZ_JACCBI010000001.1"/>
</dbReference>
<feature type="transmembrane region" description="Helical" evidence="1">
    <location>
        <begin position="219"/>
        <end position="238"/>
    </location>
</feature>
<keyword evidence="6" id="KW-1185">Reference proteome</keyword>
<dbReference type="InterPro" id="IPR002656">
    <property type="entry name" value="Acyl_transf_3_dom"/>
</dbReference>
<dbReference type="Proteomes" id="UP000581087">
    <property type="component" value="Unassembled WGS sequence"/>
</dbReference>
<dbReference type="InterPro" id="IPR050879">
    <property type="entry name" value="Acyltransferase_3"/>
</dbReference>
<keyword evidence="5" id="KW-0808">Transferase</keyword>
<reference evidence="5 6" key="1">
    <citation type="submission" date="2019-01" db="EMBL/GenBank/DDBJ databases">
        <title>Agromyces.</title>
        <authorList>
            <person name="Li J."/>
        </authorList>
    </citation>
    <scope>NUCLEOTIDE SEQUENCE [LARGE SCALE GENOMIC DNA]</scope>
    <source>
        <strain evidence="5 6">DSM 23870</strain>
    </source>
</reference>
<protein>
    <submittedName>
        <fullName evidence="5">Acyltransferase</fullName>
    </submittedName>
    <submittedName>
        <fullName evidence="4">Peptidoglycan/LPS O-acetylase OafA/YrhL</fullName>
    </submittedName>
</protein>
<dbReference type="EMBL" id="SDPM01000002">
    <property type="protein sequence ID" value="RXZ87329.1"/>
    <property type="molecule type" value="Genomic_DNA"/>
</dbReference>
<feature type="transmembrane region" description="Helical" evidence="1">
    <location>
        <begin position="90"/>
        <end position="109"/>
    </location>
</feature>
<feature type="transmembrane region" description="Helical" evidence="1">
    <location>
        <begin position="373"/>
        <end position="393"/>
    </location>
</feature>
<feature type="transmembrane region" description="Helical" evidence="1">
    <location>
        <begin position="188"/>
        <end position="207"/>
    </location>
</feature>
<keyword evidence="1" id="KW-0812">Transmembrane</keyword>
<dbReference type="Pfam" id="PF19040">
    <property type="entry name" value="SGNH"/>
    <property type="match status" value="1"/>
</dbReference>
<keyword evidence="1" id="KW-1133">Transmembrane helix</keyword>
<evidence type="ECO:0000313" key="5">
    <source>
        <dbReference type="EMBL" id="RXZ87329.1"/>
    </source>
</evidence>
<dbReference type="AlphaFoldDB" id="A0A4Q2M5T5"/>
<dbReference type="PANTHER" id="PTHR23028:SF53">
    <property type="entry name" value="ACYL_TRANSF_3 DOMAIN-CONTAINING PROTEIN"/>
    <property type="match status" value="1"/>
</dbReference>
<feature type="transmembrane region" description="Helical" evidence="1">
    <location>
        <begin position="336"/>
        <end position="353"/>
    </location>
</feature>